<evidence type="ECO:0000256" key="6">
    <source>
        <dbReference type="ARBA" id="ARBA00023002"/>
    </source>
</evidence>
<dbReference type="InterPro" id="IPR050627">
    <property type="entry name" value="Nitroreductase/BluB"/>
</dbReference>
<dbReference type="GO" id="GO:0004155">
    <property type="term" value="F:6,7-dihydropteridine reductase activity"/>
    <property type="evidence" value="ECO:0007669"/>
    <property type="project" value="UniProtKB-EC"/>
</dbReference>
<dbReference type="PANTHER" id="PTHR23026">
    <property type="entry name" value="NADPH NITROREDUCTASE"/>
    <property type="match status" value="1"/>
</dbReference>
<reference evidence="9 10" key="1">
    <citation type="submission" date="2020-05" db="EMBL/GenBank/DDBJ databases">
        <title>Thiomicrorhabdus sediminis sp.nov. and Thiomicrorhabdus xiamenensis sp.nov., novel sulfur-oxidizing bacteria isolated from coastal sediment.</title>
        <authorList>
            <person name="Liu X."/>
        </authorList>
    </citation>
    <scope>NUCLEOTIDE SEQUENCE [LARGE SCALE GENOMIC DNA]</scope>
    <source>
        <strain evidence="9 10">G2</strain>
    </source>
</reference>
<dbReference type="InterPro" id="IPR029479">
    <property type="entry name" value="Nitroreductase"/>
</dbReference>
<dbReference type="GO" id="GO:0005829">
    <property type="term" value="C:cytosol"/>
    <property type="evidence" value="ECO:0007669"/>
    <property type="project" value="TreeGrafter"/>
</dbReference>
<keyword evidence="3" id="KW-0285">Flavoprotein</keyword>
<evidence type="ECO:0000256" key="2">
    <source>
        <dbReference type="ARBA" id="ARBA00007118"/>
    </source>
</evidence>
<dbReference type="EC" id="1.5.1.34" evidence="9"/>
<comment type="cofactor">
    <cofactor evidence="1">
        <name>FMN</name>
        <dbReference type="ChEBI" id="CHEBI:58210"/>
    </cofactor>
</comment>
<dbReference type="KEGG" id="txa:HQN79_06985"/>
<dbReference type="AlphaFoldDB" id="A0A7D4TAU0"/>
<accession>A0A7D4TAU0</accession>
<protein>
    <submittedName>
        <fullName evidence="9">Oxygen-insensitive NAD(P)H nitroreductase</fullName>
        <ecNumber evidence="9">1.5.1.34</ecNumber>
    </submittedName>
</protein>
<dbReference type="SUPFAM" id="SSF55469">
    <property type="entry name" value="FMN-dependent nitroreductase-like"/>
    <property type="match status" value="1"/>
</dbReference>
<organism evidence="9 10">
    <name type="scientific">Thiomicrorhabdus xiamenensis</name>
    <dbReference type="NCBI Taxonomy" id="2739063"/>
    <lineage>
        <taxon>Bacteria</taxon>
        <taxon>Pseudomonadati</taxon>
        <taxon>Pseudomonadota</taxon>
        <taxon>Gammaproteobacteria</taxon>
        <taxon>Thiotrichales</taxon>
        <taxon>Piscirickettsiaceae</taxon>
        <taxon>Thiomicrorhabdus</taxon>
    </lineage>
</organism>
<comment type="similarity">
    <text evidence="2">Belongs to the nitroreductase family.</text>
</comment>
<keyword evidence="4" id="KW-0288">FMN</keyword>
<evidence type="ECO:0000256" key="4">
    <source>
        <dbReference type="ARBA" id="ARBA00022643"/>
    </source>
</evidence>
<evidence type="ECO:0000256" key="7">
    <source>
        <dbReference type="ARBA" id="ARBA00023027"/>
    </source>
</evidence>
<dbReference type="PANTHER" id="PTHR23026:SF125">
    <property type="entry name" value="OXYGEN-INSENSITIVE NAD(P)H NITROREDUCTASE"/>
    <property type="match status" value="1"/>
</dbReference>
<proteinExistence type="inferred from homology"/>
<dbReference type="EMBL" id="CP054020">
    <property type="protein sequence ID" value="QKI89326.1"/>
    <property type="molecule type" value="Genomic_DNA"/>
</dbReference>
<evidence type="ECO:0000256" key="5">
    <source>
        <dbReference type="ARBA" id="ARBA00022857"/>
    </source>
</evidence>
<dbReference type="InterPro" id="IPR000415">
    <property type="entry name" value="Nitroreductase-like"/>
</dbReference>
<keyword evidence="6 9" id="KW-0560">Oxidoreductase</keyword>
<keyword evidence="10" id="KW-1185">Reference proteome</keyword>
<dbReference type="NCBIfam" id="NF008275">
    <property type="entry name" value="PRK11053.1"/>
    <property type="match status" value="1"/>
</dbReference>
<gene>
    <name evidence="9" type="primary">nfsB</name>
    <name evidence="9" type="ORF">HQN79_06985</name>
</gene>
<dbReference type="RefSeq" id="WP_173285224.1">
    <property type="nucleotide sequence ID" value="NZ_CP054020.1"/>
</dbReference>
<sequence length="217" mass="24223">MNIAEVAKTRYATKKFAADKRIPDEVFAQIKELLRFSPSSVNSQPWHFVIADSPAAKQRLAKGTQGQYGANEAKVLDASHVILLCAKTQIDDDYVRHLMAVEEQDGRFADEAAKDGAYKVRSFYVNMHRLELQDTECWMQKQVYLNMGTILLGAGVLGVDAVPIEGVDTDILNAEFDLPSRGYSAQALIALGYRDEQDFNASLPKSRLSEDEIMTFI</sequence>
<dbReference type="Gene3D" id="3.40.109.10">
    <property type="entry name" value="NADH Oxidase"/>
    <property type="match status" value="1"/>
</dbReference>
<evidence type="ECO:0000259" key="8">
    <source>
        <dbReference type="Pfam" id="PF00881"/>
    </source>
</evidence>
<keyword evidence="5" id="KW-0521">NADP</keyword>
<evidence type="ECO:0000256" key="1">
    <source>
        <dbReference type="ARBA" id="ARBA00001917"/>
    </source>
</evidence>
<dbReference type="GO" id="GO:0046256">
    <property type="term" value="P:2,4,6-trinitrotoluene catabolic process"/>
    <property type="evidence" value="ECO:0007669"/>
    <property type="project" value="TreeGrafter"/>
</dbReference>
<keyword evidence="7" id="KW-0520">NAD</keyword>
<evidence type="ECO:0000256" key="3">
    <source>
        <dbReference type="ARBA" id="ARBA00022630"/>
    </source>
</evidence>
<evidence type="ECO:0000313" key="9">
    <source>
        <dbReference type="EMBL" id="QKI89326.1"/>
    </source>
</evidence>
<dbReference type="CDD" id="cd02149">
    <property type="entry name" value="NfsB-like"/>
    <property type="match status" value="1"/>
</dbReference>
<dbReference type="Proteomes" id="UP000504724">
    <property type="component" value="Chromosome"/>
</dbReference>
<dbReference type="GO" id="GO:0046857">
    <property type="term" value="F:oxidoreductase activity, acting on other nitrogenous compounds as donors, with NAD or NADP as acceptor"/>
    <property type="evidence" value="ECO:0007669"/>
    <property type="project" value="TreeGrafter"/>
</dbReference>
<dbReference type="InterPro" id="IPR033878">
    <property type="entry name" value="NfsB-like"/>
</dbReference>
<dbReference type="Pfam" id="PF00881">
    <property type="entry name" value="Nitroreductase"/>
    <property type="match status" value="1"/>
</dbReference>
<name>A0A7D4TAU0_9GAMM</name>
<evidence type="ECO:0000313" key="10">
    <source>
        <dbReference type="Proteomes" id="UP000504724"/>
    </source>
</evidence>
<feature type="domain" description="Nitroreductase" evidence="8">
    <location>
        <begin position="8"/>
        <end position="193"/>
    </location>
</feature>